<reference evidence="2 3" key="1">
    <citation type="journal article" date="2017" name="Mol. Plant">
        <title>The Genome of Medicinal Plant Macleaya cordata Provides New Insights into Benzylisoquinoline Alkaloids Metabolism.</title>
        <authorList>
            <person name="Liu X."/>
            <person name="Liu Y."/>
            <person name="Huang P."/>
            <person name="Ma Y."/>
            <person name="Qing Z."/>
            <person name="Tang Q."/>
            <person name="Cao H."/>
            <person name="Cheng P."/>
            <person name="Zheng Y."/>
            <person name="Yuan Z."/>
            <person name="Zhou Y."/>
            <person name="Liu J."/>
            <person name="Tang Z."/>
            <person name="Zhuo Y."/>
            <person name="Zhang Y."/>
            <person name="Yu L."/>
            <person name="Huang J."/>
            <person name="Yang P."/>
            <person name="Peng Q."/>
            <person name="Zhang J."/>
            <person name="Jiang W."/>
            <person name="Zhang Z."/>
            <person name="Lin K."/>
            <person name="Ro D.K."/>
            <person name="Chen X."/>
            <person name="Xiong X."/>
            <person name="Shang Y."/>
            <person name="Huang S."/>
            <person name="Zeng J."/>
        </authorList>
    </citation>
    <scope>NUCLEOTIDE SEQUENCE [LARGE SCALE GENOMIC DNA]</scope>
    <source>
        <strain evidence="3">cv. BLH2017</strain>
        <tissue evidence="2">Root</tissue>
    </source>
</reference>
<feature type="compositionally biased region" description="Basic residues" evidence="1">
    <location>
        <begin position="42"/>
        <end position="51"/>
    </location>
</feature>
<protein>
    <submittedName>
        <fullName evidence="2">Uncharacterized protein</fullName>
    </submittedName>
</protein>
<dbReference type="AlphaFoldDB" id="A0A200R7S3"/>
<evidence type="ECO:0000313" key="3">
    <source>
        <dbReference type="Proteomes" id="UP000195402"/>
    </source>
</evidence>
<evidence type="ECO:0000256" key="1">
    <source>
        <dbReference type="SAM" id="MobiDB-lite"/>
    </source>
</evidence>
<organism evidence="2 3">
    <name type="scientific">Macleaya cordata</name>
    <name type="common">Five-seeded plume-poppy</name>
    <name type="synonym">Bocconia cordata</name>
    <dbReference type="NCBI Taxonomy" id="56857"/>
    <lineage>
        <taxon>Eukaryota</taxon>
        <taxon>Viridiplantae</taxon>
        <taxon>Streptophyta</taxon>
        <taxon>Embryophyta</taxon>
        <taxon>Tracheophyta</taxon>
        <taxon>Spermatophyta</taxon>
        <taxon>Magnoliopsida</taxon>
        <taxon>Ranunculales</taxon>
        <taxon>Papaveraceae</taxon>
        <taxon>Papaveroideae</taxon>
        <taxon>Macleaya</taxon>
    </lineage>
</organism>
<comment type="caution">
    <text evidence="2">The sequence shown here is derived from an EMBL/GenBank/DDBJ whole genome shotgun (WGS) entry which is preliminary data.</text>
</comment>
<dbReference type="Proteomes" id="UP000195402">
    <property type="component" value="Unassembled WGS sequence"/>
</dbReference>
<evidence type="ECO:0000313" key="2">
    <source>
        <dbReference type="EMBL" id="OVA18767.1"/>
    </source>
</evidence>
<keyword evidence="3" id="KW-1185">Reference proteome</keyword>
<sequence length="64" mass="7621">MKNEDADISLDGLVKFLKRKKMEGNELKDDDDKETTNQQSNKKGRNLRQKKKQDLEEPIWEGEW</sequence>
<proteinExistence type="predicted"/>
<gene>
    <name evidence="2" type="ORF">BVC80_1831g337</name>
</gene>
<dbReference type="EMBL" id="MVGT01000435">
    <property type="protein sequence ID" value="OVA18767.1"/>
    <property type="molecule type" value="Genomic_DNA"/>
</dbReference>
<accession>A0A200R7S3</accession>
<dbReference type="InParanoid" id="A0A200R7S3"/>
<feature type="region of interest" description="Disordered" evidence="1">
    <location>
        <begin position="22"/>
        <end position="64"/>
    </location>
</feature>
<name>A0A200R7S3_MACCD</name>